<name>A0ACA9UBQ8_BIOOC</name>
<comment type="caution">
    <text evidence="1">The sequence shown here is derived from an EMBL/GenBank/DDBJ whole genome shotgun (WGS) entry which is preliminary data.</text>
</comment>
<organism evidence="1 2">
    <name type="scientific">Clonostachys rosea f. rosea IK726</name>
    <dbReference type="NCBI Taxonomy" id="1349383"/>
    <lineage>
        <taxon>Eukaryota</taxon>
        <taxon>Fungi</taxon>
        <taxon>Dikarya</taxon>
        <taxon>Ascomycota</taxon>
        <taxon>Pezizomycotina</taxon>
        <taxon>Sordariomycetes</taxon>
        <taxon>Hypocreomycetidae</taxon>
        <taxon>Hypocreales</taxon>
        <taxon>Bionectriaceae</taxon>
        <taxon>Clonostachys</taxon>
    </lineage>
</organism>
<dbReference type="EMBL" id="CADEHS020000194">
    <property type="protein sequence ID" value="CAG9950770.1"/>
    <property type="molecule type" value="Genomic_DNA"/>
</dbReference>
<evidence type="ECO:0000313" key="2">
    <source>
        <dbReference type="Proteomes" id="UP000836387"/>
    </source>
</evidence>
<evidence type="ECO:0000313" key="1">
    <source>
        <dbReference type="EMBL" id="CAG9950770.1"/>
    </source>
</evidence>
<keyword evidence="2" id="KW-1185">Reference proteome</keyword>
<dbReference type="Proteomes" id="UP000836387">
    <property type="component" value="Unassembled WGS sequence"/>
</dbReference>
<accession>A0ACA9UBQ8</accession>
<sequence>MCSGRAPLKQKNTTALAMLAERKRDGWEPIHMASFYGLSQYVSRILERGNVNVETLDEADETPMLYAAGNGHSSVIKVLLSTEQTPTALLGRMESTASPCCIKKPRKVVDLLLRAGVHPFTRKTMQDPHDDCIGTGTKGHTPLMYATLYGHREAARAFLPYLNQKIIINRALVWAAQGGHSGIVEDVLKHLLLMSMPKFDIGHGDINTIIALLKAGADPSIQCIPTIDEFEGWVTEDKTEMKKKSRRKTNASRA</sequence>
<protein>
    <submittedName>
        <fullName evidence="1">Uncharacterized protein</fullName>
    </submittedName>
</protein>
<reference evidence="1" key="1">
    <citation type="submission" date="2020-04" db="EMBL/GenBank/DDBJ databases">
        <authorList>
            <person name="Broberg M."/>
        </authorList>
    </citation>
    <scope>NUCLEOTIDE SEQUENCE</scope>
</reference>
<reference evidence="1" key="2">
    <citation type="submission" date="2021-10" db="EMBL/GenBank/DDBJ databases">
        <authorList>
            <person name="Piombo E."/>
        </authorList>
    </citation>
    <scope>NUCLEOTIDE SEQUENCE</scope>
</reference>
<proteinExistence type="predicted"/>
<gene>
    <name evidence="1" type="ORF">CRV2_00021377</name>
</gene>